<dbReference type="EMBL" id="FXAZ01000006">
    <property type="protein sequence ID" value="SMG55916.1"/>
    <property type="molecule type" value="Genomic_DNA"/>
</dbReference>
<dbReference type="GO" id="GO:0008757">
    <property type="term" value="F:S-adenosylmethionine-dependent methyltransferase activity"/>
    <property type="evidence" value="ECO:0007669"/>
    <property type="project" value="InterPro"/>
</dbReference>
<keyword evidence="1" id="KW-0808">Transferase</keyword>
<keyword evidence="1" id="KW-0489">Methyltransferase</keyword>
<sequence>MFEEGFGFNQTLDRGQDHEYREQVEIELLLEGMFRVYGFDFRDYAFPSLRRRIWHQVYKEQLGSISALQGRLLYDREAAERLVETLSIPVTEMFRDPTVFKAIREKVLPAIRELPAIRIWHAGCSTGEEVYSMAILLEEEGLLDRSRLYATDMNLASLKQAREGLSSLEKMKQYTTNYLQAGGKRSFSEYYKVTQEGKVEFDPRLRRYMLFSDHHLATDKSFNEFHVILCRNVMIYFNDVLRDRVHQLIYDSLAQDGILVLGSKESIHYTAVRSRYEEVDAQERIYRKVR</sequence>
<dbReference type="PANTHER" id="PTHR24422">
    <property type="entry name" value="CHEMOTAXIS PROTEIN METHYLTRANSFERASE"/>
    <property type="match status" value="1"/>
</dbReference>
<dbReference type="OrthoDB" id="9816309at2"/>
<proteinExistence type="predicted"/>
<dbReference type="PRINTS" id="PR00996">
    <property type="entry name" value="CHERMTFRASE"/>
</dbReference>
<dbReference type="SUPFAM" id="SSF53335">
    <property type="entry name" value="S-adenosyl-L-methionine-dependent methyltransferases"/>
    <property type="match status" value="1"/>
</dbReference>
<name>A0A1X7LPS3_9BACL</name>
<dbReference type="SMART" id="SM00138">
    <property type="entry name" value="MeTrc"/>
    <property type="match status" value="1"/>
</dbReference>
<dbReference type="AlphaFoldDB" id="A0A1X7LPS3"/>
<dbReference type="InterPro" id="IPR022642">
    <property type="entry name" value="CheR_C"/>
</dbReference>
<evidence type="ECO:0000313" key="2">
    <source>
        <dbReference type="Proteomes" id="UP000193834"/>
    </source>
</evidence>
<organism evidence="1 2">
    <name type="scientific">Paenibacillus aquistagni</name>
    <dbReference type="NCBI Taxonomy" id="1852522"/>
    <lineage>
        <taxon>Bacteria</taxon>
        <taxon>Bacillati</taxon>
        <taxon>Bacillota</taxon>
        <taxon>Bacilli</taxon>
        <taxon>Bacillales</taxon>
        <taxon>Paenibacillaceae</taxon>
        <taxon>Paenibacillus</taxon>
    </lineage>
</organism>
<dbReference type="GO" id="GO:0032259">
    <property type="term" value="P:methylation"/>
    <property type="evidence" value="ECO:0007669"/>
    <property type="project" value="UniProtKB-KW"/>
</dbReference>
<dbReference type="Gene3D" id="3.40.50.150">
    <property type="entry name" value="Vaccinia Virus protein VP39"/>
    <property type="match status" value="1"/>
</dbReference>
<dbReference type="STRING" id="1852522.SAMN06295960_4040"/>
<accession>A0A1X7LPS3</accession>
<dbReference type="PANTHER" id="PTHR24422:SF8">
    <property type="entry name" value="CHEMOTAXIS PROTEIN"/>
    <property type="match status" value="1"/>
</dbReference>
<dbReference type="InterPro" id="IPR050903">
    <property type="entry name" value="Bact_Chemotaxis_MeTrfase"/>
</dbReference>
<dbReference type="RefSeq" id="WP_085497298.1">
    <property type="nucleotide sequence ID" value="NZ_FXAZ01000006.1"/>
</dbReference>
<dbReference type="Proteomes" id="UP000193834">
    <property type="component" value="Unassembled WGS sequence"/>
</dbReference>
<protein>
    <submittedName>
        <fullName evidence="1">MCP methyltransferase, CheR-type</fullName>
    </submittedName>
</protein>
<gene>
    <name evidence="1" type="ORF">SAMN06295960_4040</name>
</gene>
<evidence type="ECO:0000313" key="1">
    <source>
        <dbReference type="EMBL" id="SMG55916.1"/>
    </source>
</evidence>
<dbReference type="PROSITE" id="PS50123">
    <property type="entry name" value="CHER"/>
    <property type="match status" value="1"/>
</dbReference>
<dbReference type="InterPro" id="IPR029063">
    <property type="entry name" value="SAM-dependent_MTases_sf"/>
</dbReference>
<keyword evidence="2" id="KW-1185">Reference proteome</keyword>
<reference evidence="1 2" key="1">
    <citation type="submission" date="2017-04" db="EMBL/GenBank/DDBJ databases">
        <authorList>
            <person name="Afonso C.L."/>
            <person name="Miller P.J."/>
            <person name="Scott M.A."/>
            <person name="Spackman E."/>
            <person name="Goraichik I."/>
            <person name="Dimitrov K.M."/>
            <person name="Suarez D.L."/>
            <person name="Swayne D.E."/>
        </authorList>
    </citation>
    <scope>NUCLEOTIDE SEQUENCE [LARGE SCALE GENOMIC DNA]</scope>
    <source>
        <strain evidence="1 2">11</strain>
    </source>
</reference>
<dbReference type="Pfam" id="PF01739">
    <property type="entry name" value="CheR"/>
    <property type="match status" value="1"/>
</dbReference>
<dbReference type="InterPro" id="IPR000780">
    <property type="entry name" value="CheR_MeTrfase"/>
</dbReference>